<reference evidence="2" key="2">
    <citation type="submission" date="2020-09" db="EMBL/GenBank/DDBJ databases">
        <authorList>
            <person name="Sun Q."/>
            <person name="Ohkuma M."/>
        </authorList>
    </citation>
    <scope>NUCLEOTIDE SEQUENCE</scope>
    <source>
        <strain evidence="2">JCM 3035</strain>
    </source>
</reference>
<dbReference type="InterPro" id="IPR029058">
    <property type="entry name" value="AB_hydrolase_fold"/>
</dbReference>
<dbReference type="SUPFAM" id="SSF53474">
    <property type="entry name" value="alpha/beta-Hydrolases"/>
    <property type="match status" value="1"/>
</dbReference>
<dbReference type="Proteomes" id="UP000637788">
    <property type="component" value="Unassembled WGS sequence"/>
</dbReference>
<gene>
    <name evidence="2" type="ORF">GCM10010094_19530</name>
</gene>
<dbReference type="RefSeq" id="WP_189321476.1">
    <property type="nucleotide sequence ID" value="NZ_BMPQ01000004.1"/>
</dbReference>
<dbReference type="Pfam" id="PF12146">
    <property type="entry name" value="Hydrolase_4"/>
    <property type="match status" value="1"/>
</dbReference>
<keyword evidence="3" id="KW-1185">Reference proteome</keyword>
<reference evidence="2" key="1">
    <citation type="journal article" date="2014" name="Int. J. Syst. Evol. Microbiol.">
        <title>Complete genome sequence of Corynebacterium casei LMG S-19264T (=DSM 44701T), isolated from a smear-ripened cheese.</title>
        <authorList>
            <consortium name="US DOE Joint Genome Institute (JGI-PGF)"/>
            <person name="Walter F."/>
            <person name="Albersmeier A."/>
            <person name="Kalinowski J."/>
            <person name="Ruckert C."/>
        </authorList>
    </citation>
    <scope>NUCLEOTIDE SEQUENCE</scope>
    <source>
        <strain evidence="2">JCM 3035</strain>
    </source>
</reference>
<evidence type="ECO:0000313" key="2">
    <source>
        <dbReference type="EMBL" id="GGK59333.1"/>
    </source>
</evidence>
<feature type="domain" description="Serine aminopeptidase S33" evidence="1">
    <location>
        <begin position="40"/>
        <end position="145"/>
    </location>
</feature>
<evidence type="ECO:0000259" key="1">
    <source>
        <dbReference type="Pfam" id="PF12146"/>
    </source>
</evidence>
<name>A0A917VAX8_9ACTN</name>
<protein>
    <submittedName>
        <fullName evidence="2">Thioesterase</fullName>
    </submittedName>
</protein>
<dbReference type="Gene3D" id="3.40.50.1820">
    <property type="entry name" value="alpha/beta hydrolase"/>
    <property type="match status" value="1"/>
</dbReference>
<comment type="caution">
    <text evidence="2">The sequence shown here is derived from an EMBL/GenBank/DDBJ whole genome shotgun (WGS) entry which is preliminary data.</text>
</comment>
<dbReference type="AlphaFoldDB" id="A0A917VAX8"/>
<sequence>MTAPTDPLTEDSAGPPVTVAERVVRVLGMPLSARVAEAPDPRAVVVALHGGATHSVYFDHPGHPRLSLLRTAAALGFTTLALDRPGYGTSAPHQSELESAEHRTEVAWRAVDALLAGRERGAGVFVWGHSAGCELALRMAADDARGPDLLGLEIAGTGLEHHPGVLGALDAWGRDSPGGRTGLRRALWNPPDAYPPDVHGGRHIGAPSPAYEGRRREWRQIFSSHAARVRVPVHITIAEHERVWATGPQALADLSCPFSAAPRVIAEEQAGAGHNTSVGRTALAYHLNVLSFVEECVQSIEGVPGLGGGDE</sequence>
<dbReference type="EMBL" id="BMPQ01000004">
    <property type="protein sequence ID" value="GGK59333.1"/>
    <property type="molecule type" value="Genomic_DNA"/>
</dbReference>
<evidence type="ECO:0000313" key="3">
    <source>
        <dbReference type="Proteomes" id="UP000637788"/>
    </source>
</evidence>
<proteinExistence type="predicted"/>
<organism evidence="2 3">
    <name type="scientific">Streptomyces flaveus</name>
    <dbReference type="NCBI Taxonomy" id="66370"/>
    <lineage>
        <taxon>Bacteria</taxon>
        <taxon>Bacillati</taxon>
        <taxon>Actinomycetota</taxon>
        <taxon>Actinomycetes</taxon>
        <taxon>Kitasatosporales</taxon>
        <taxon>Streptomycetaceae</taxon>
        <taxon>Streptomyces</taxon>
        <taxon>Streptomyces aurantiacus group</taxon>
    </lineage>
</organism>
<dbReference type="InterPro" id="IPR022742">
    <property type="entry name" value="Hydrolase_4"/>
</dbReference>
<accession>A0A917VAX8</accession>